<evidence type="ECO:0000313" key="2">
    <source>
        <dbReference type="EMBL" id="KAJ4338739.1"/>
    </source>
</evidence>
<dbReference type="AlphaFoldDB" id="A0A9W8X1K6"/>
<evidence type="ECO:0000313" key="3">
    <source>
        <dbReference type="Proteomes" id="UP001140562"/>
    </source>
</evidence>
<protein>
    <submittedName>
        <fullName evidence="2">Uncharacterized protein</fullName>
    </submittedName>
</protein>
<comment type="caution">
    <text evidence="2">The sequence shown here is derived from an EMBL/GenBank/DDBJ whole genome shotgun (WGS) entry which is preliminary data.</text>
</comment>
<proteinExistence type="predicted"/>
<sequence length="113" mass="11889">DEEGELVGFAGVNDDGVVEWDDEDKEFGTGEGDAGEQSQGGEADEGQQGEVEYELYETPLVATIDGPVSEIPSSTADAVSDAQPHAQQDDRQVAESATLAQKGSWPGSMDGLW</sequence>
<evidence type="ECO:0000256" key="1">
    <source>
        <dbReference type="SAM" id="MobiDB-lite"/>
    </source>
</evidence>
<feature type="non-terminal residue" evidence="2">
    <location>
        <position position="1"/>
    </location>
</feature>
<accession>A0A9W8X1K6</accession>
<feature type="region of interest" description="Disordered" evidence="1">
    <location>
        <begin position="65"/>
        <end position="113"/>
    </location>
</feature>
<dbReference type="OrthoDB" id="3788355at2759"/>
<reference evidence="2" key="1">
    <citation type="submission" date="2022-10" db="EMBL/GenBank/DDBJ databases">
        <title>Tapping the CABI collections for fungal endophytes: first genome assemblies for Collariella, Neodidymelliopsis, Ascochyta clinopodiicola, Didymella pomorum, Didymosphaeria variabile, Neocosmospora piperis and Neocucurbitaria cava.</title>
        <authorList>
            <person name="Hill R."/>
        </authorList>
    </citation>
    <scope>NUCLEOTIDE SEQUENCE</scope>
    <source>
        <strain evidence="2">IMI 360193</strain>
    </source>
</reference>
<dbReference type="EMBL" id="JAPEUV010000027">
    <property type="protein sequence ID" value="KAJ4338739.1"/>
    <property type="molecule type" value="Genomic_DNA"/>
</dbReference>
<dbReference type="Proteomes" id="UP001140562">
    <property type="component" value="Unassembled WGS sequence"/>
</dbReference>
<gene>
    <name evidence="2" type="ORF">N0V87_003654</name>
</gene>
<keyword evidence="3" id="KW-1185">Reference proteome</keyword>
<organism evidence="2 3">
    <name type="scientific">Didymella glomerata</name>
    <dbReference type="NCBI Taxonomy" id="749621"/>
    <lineage>
        <taxon>Eukaryota</taxon>
        <taxon>Fungi</taxon>
        <taxon>Dikarya</taxon>
        <taxon>Ascomycota</taxon>
        <taxon>Pezizomycotina</taxon>
        <taxon>Dothideomycetes</taxon>
        <taxon>Pleosporomycetidae</taxon>
        <taxon>Pleosporales</taxon>
        <taxon>Pleosporineae</taxon>
        <taxon>Didymellaceae</taxon>
        <taxon>Didymella</taxon>
    </lineage>
</organism>
<feature type="region of interest" description="Disordered" evidence="1">
    <location>
        <begin position="1"/>
        <end position="49"/>
    </location>
</feature>
<name>A0A9W8X1K6_9PLEO</name>
<feature type="compositionally biased region" description="Acidic residues" evidence="1">
    <location>
        <begin position="16"/>
        <end position="25"/>
    </location>
</feature>